<comment type="caution">
    <text evidence="2">The sequence shown here is derived from an EMBL/GenBank/DDBJ whole genome shotgun (WGS) entry which is preliminary data.</text>
</comment>
<dbReference type="SUPFAM" id="SSF82649">
    <property type="entry name" value="SufE/NifU"/>
    <property type="match status" value="1"/>
</dbReference>
<reference evidence="2 3" key="1">
    <citation type="submission" date="2018-12" db="EMBL/GenBank/DDBJ databases">
        <authorList>
            <person name="Kim S.-J."/>
            <person name="Jung G.-Y."/>
        </authorList>
    </citation>
    <scope>NUCLEOTIDE SEQUENCE [LARGE SCALE GENOMIC DNA]</scope>
    <source>
        <strain evidence="2 3">03SU3-P</strain>
    </source>
</reference>
<dbReference type="InterPro" id="IPR002871">
    <property type="entry name" value="NIF_FeS_clus_asmbl_NifU_N"/>
</dbReference>
<evidence type="ECO:0000313" key="3">
    <source>
        <dbReference type="Proteomes" id="UP000268553"/>
    </source>
</evidence>
<evidence type="ECO:0000313" key="2">
    <source>
        <dbReference type="EMBL" id="RRQ51818.1"/>
    </source>
</evidence>
<dbReference type="EMBL" id="RWJI01000001">
    <property type="protein sequence ID" value="RRQ51818.1"/>
    <property type="molecule type" value="Genomic_DNA"/>
</dbReference>
<dbReference type="GO" id="GO:0005506">
    <property type="term" value="F:iron ion binding"/>
    <property type="evidence" value="ECO:0007669"/>
    <property type="project" value="InterPro"/>
</dbReference>
<sequence length="143" mass="14898">MDSALYNRDFLRLATSLVAGHRLADPDGTAEVRSPLCGSRIQADVVTDAEGILCDLALRANACALGQASAAILTQNAVGTAITEIARLREGVAQALQQAGDMPSCWPELALLAAATDYPSRHAAILLPFDAILAAAAQTKEKV</sequence>
<feature type="domain" description="NIF system FeS cluster assembly NifU N-terminal" evidence="1">
    <location>
        <begin position="27"/>
        <end position="122"/>
    </location>
</feature>
<protein>
    <submittedName>
        <fullName evidence="2">Iron-sulfur cluster assembly scaffold protein</fullName>
    </submittedName>
</protein>
<dbReference type="AlphaFoldDB" id="A0A426RS68"/>
<dbReference type="RefSeq" id="WP_125229833.1">
    <property type="nucleotide sequence ID" value="NZ_RWJI01000001.1"/>
</dbReference>
<proteinExistence type="predicted"/>
<dbReference type="GO" id="GO:0051536">
    <property type="term" value="F:iron-sulfur cluster binding"/>
    <property type="evidence" value="ECO:0007669"/>
    <property type="project" value="InterPro"/>
</dbReference>
<dbReference type="Proteomes" id="UP000268553">
    <property type="component" value="Unassembled WGS sequence"/>
</dbReference>
<accession>A0A426RS68</accession>
<organism evidence="2 3">
    <name type="scientific">Sphingorhabdus wooponensis</name>
    <dbReference type="NCBI Taxonomy" id="940136"/>
    <lineage>
        <taxon>Bacteria</taxon>
        <taxon>Pseudomonadati</taxon>
        <taxon>Pseudomonadota</taxon>
        <taxon>Alphaproteobacteria</taxon>
        <taxon>Sphingomonadales</taxon>
        <taxon>Sphingomonadaceae</taxon>
        <taxon>Sphingorhabdus</taxon>
    </lineage>
</organism>
<dbReference type="Pfam" id="PF01592">
    <property type="entry name" value="NifU_N"/>
    <property type="match status" value="1"/>
</dbReference>
<gene>
    <name evidence="2" type="ORF">D7D48_02700</name>
</gene>
<dbReference type="CDD" id="cd06664">
    <property type="entry name" value="IscU_like"/>
    <property type="match status" value="1"/>
</dbReference>
<evidence type="ECO:0000259" key="1">
    <source>
        <dbReference type="Pfam" id="PF01592"/>
    </source>
</evidence>
<dbReference type="OrthoDB" id="7857113at2"/>
<dbReference type="Gene3D" id="3.90.1010.10">
    <property type="match status" value="1"/>
</dbReference>
<keyword evidence="3" id="KW-1185">Reference proteome</keyword>
<dbReference type="GO" id="GO:0016226">
    <property type="term" value="P:iron-sulfur cluster assembly"/>
    <property type="evidence" value="ECO:0007669"/>
    <property type="project" value="InterPro"/>
</dbReference>
<name>A0A426RS68_9SPHN</name>